<keyword evidence="4" id="KW-1185">Reference proteome</keyword>
<evidence type="ECO:0000313" key="2">
    <source>
        <dbReference type="EMBL" id="KZX21166.1"/>
    </source>
</evidence>
<name>A0A166HUD3_9MICO</name>
<keyword evidence="1" id="KW-1133">Transmembrane helix</keyword>
<dbReference type="RefSeq" id="WP_068210800.1">
    <property type="nucleotide sequence ID" value="NZ_CP047186.1"/>
</dbReference>
<dbReference type="KEGG" id="rte:GSU10_00305"/>
<protein>
    <submittedName>
        <fullName evidence="2">Uncharacterized protein</fullName>
    </submittedName>
</protein>
<keyword evidence="1" id="KW-0812">Transmembrane</keyword>
<gene>
    <name evidence="2" type="ORF">ACH61_01713</name>
    <name evidence="3" type="ORF">GSU10_00305</name>
</gene>
<evidence type="ECO:0000313" key="4">
    <source>
        <dbReference type="Proteomes" id="UP000076717"/>
    </source>
</evidence>
<reference evidence="3" key="3">
    <citation type="submission" date="2019-12" db="EMBL/GenBank/DDBJ databases">
        <title>Complete and Draft Genome Sequences of New Strains and Members of Some Known Species of the Genus Rathayibacter isolated from Plants.</title>
        <authorList>
            <person name="Tarlachkov S.V."/>
            <person name="Starodumova I.P."/>
            <person name="Dorofeeva L.V."/>
            <person name="Prisyazhnaya N.V."/>
            <person name="Leyn S.A."/>
            <person name="Zlamal J.E."/>
            <person name="Elane M.L."/>
            <person name="Osterman A.L."/>
            <person name="Nadler S.A."/>
            <person name="Subbotin S.A."/>
            <person name="Evtushenko L.I."/>
        </authorList>
    </citation>
    <scope>NUCLEOTIDE SEQUENCE</scope>
    <source>
        <strain evidence="3">VKM Ac-2761</strain>
    </source>
</reference>
<evidence type="ECO:0000256" key="1">
    <source>
        <dbReference type="SAM" id="Phobius"/>
    </source>
</evidence>
<reference evidence="2 4" key="1">
    <citation type="submission" date="2015-08" db="EMBL/GenBank/DDBJ databases">
        <title>Draft Genome Sequence of Rathayibacter sp. Strain VKM Ac-2596 Isolated from Leaf Gall Induced by Plant-Parasitic Nematodes.</title>
        <authorList>
            <person name="Vasilenko O.V."/>
            <person name="Starodumova I.P."/>
            <person name="Tarlachkov S.V."/>
            <person name="Dorofeeva L.V."/>
            <person name="Evtushenko L.I."/>
        </authorList>
    </citation>
    <scope>NUCLEOTIDE SEQUENCE [LARGE SCALE GENOMIC DNA]</scope>
    <source>
        <strain evidence="2 4">VKM Ac-2596</strain>
    </source>
</reference>
<dbReference type="AlphaFoldDB" id="A0A166HUD3"/>
<dbReference type="EMBL" id="LIIN01000051">
    <property type="protein sequence ID" value="KZX21166.1"/>
    <property type="molecule type" value="Genomic_DNA"/>
</dbReference>
<feature type="transmembrane region" description="Helical" evidence="1">
    <location>
        <begin position="31"/>
        <end position="51"/>
    </location>
</feature>
<dbReference type="EMBL" id="CP047186">
    <property type="protein sequence ID" value="QHC54248.1"/>
    <property type="molecule type" value="Genomic_DNA"/>
</dbReference>
<evidence type="ECO:0000313" key="5">
    <source>
        <dbReference type="Proteomes" id="UP000465031"/>
    </source>
</evidence>
<keyword evidence="1" id="KW-0472">Membrane</keyword>
<organism evidence="2 4">
    <name type="scientific">Rathayibacter tanaceti</name>
    <dbReference type="NCBI Taxonomy" id="1671680"/>
    <lineage>
        <taxon>Bacteria</taxon>
        <taxon>Bacillati</taxon>
        <taxon>Actinomycetota</taxon>
        <taxon>Actinomycetes</taxon>
        <taxon>Micrococcales</taxon>
        <taxon>Microbacteriaceae</taxon>
        <taxon>Rathayibacter</taxon>
    </lineage>
</organism>
<proteinExistence type="predicted"/>
<sequence length="64" mass="7120">MFNLVASLLAIVSVIICVVHVSRISDVDVGWGWIIWSAGIMFSLGVVRFAWELTLRTPDEDADE</sequence>
<dbReference type="Proteomes" id="UP000465031">
    <property type="component" value="Chromosome"/>
</dbReference>
<accession>A0A166HUD3</accession>
<evidence type="ECO:0000313" key="3">
    <source>
        <dbReference type="EMBL" id="QHC54248.1"/>
    </source>
</evidence>
<reference evidence="5" key="2">
    <citation type="submission" date="2019-12" db="EMBL/GenBank/DDBJ databases">
        <title>Complete and draft genome sequences of new strains and members of some known species of the genus Rathayibacter isolated from plants.</title>
        <authorList>
            <person name="Tarlachkov S.V."/>
            <person name="Starodumova I.P."/>
            <person name="Dorofeeva L.V."/>
            <person name="Prisyazhnaya N.V."/>
            <person name="Leyn S."/>
            <person name="Zlamal J."/>
            <person name="Elan M."/>
            <person name="Osterman A.L."/>
            <person name="Nadler S."/>
            <person name="Subbotin S.A."/>
            <person name="Evtushenko L.I."/>
        </authorList>
    </citation>
    <scope>NUCLEOTIDE SEQUENCE [LARGE SCALE GENOMIC DNA]</scope>
    <source>
        <strain evidence="5">VKM Ac-2761</strain>
    </source>
</reference>
<dbReference type="Proteomes" id="UP000076717">
    <property type="component" value="Unassembled WGS sequence"/>
</dbReference>